<evidence type="ECO:0000313" key="3">
    <source>
        <dbReference type="Proteomes" id="UP001596253"/>
    </source>
</evidence>
<dbReference type="EMBL" id="JBHSSD010000008">
    <property type="protein sequence ID" value="MFC6163339.1"/>
    <property type="molecule type" value="Genomic_DNA"/>
</dbReference>
<evidence type="ECO:0000259" key="1">
    <source>
        <dbReference type="Pfam" id="PF13439"/>
    </source>
</evidence>
<organism evidence="2 3">
    <name type="scientific">Lactiplantibacillus dongliensis</name>
    <dbReference type="NCBI Taxonomy" id="2559919"/>
    <lineage>
        <taxon>Bacteria</taxon>
        <taxon>Bacillati</taxon>
        <taxon>Bacillota</taxon>
        <taxon>Bacilli</taxon>
        <taxon>Lactobacillales</taxon>
        <taxon>Lactobacillaceae</taxon>
        <taxon>Lactiplantibacillus</taxon>
    </lineage>
</organism>
<dbReference type="Pfam" id="PF13692">
    <property type="entry name" value="Glyco_trans_1_4"/>
    <property type="match status" value="1"/>
</dbReference>
<protein>
    <submittedName>
        <fullName evidence="2">Glycosyltransferase</fullName>
        <ecNumber evidence="2">2.4.-.-</ecNumber>
    </submittedName>
</protein>
<dbReference type="SUPFAM" id="SSF53756">
    <property type="entry name" value="UDP-Glycosyltransferase/glycogen phosphorylase"/>
    <property type="match status" value="1"/>
</dbReference>
<dbReference type="GO" id="GO:0016757">
    <property type="term" value="F:glycosyltransferase activity"/>
    <property type="evidence" value="ECO:0007669"/>
    <property type="project" value="UniProtKB-KW"/>
</dbReference>
<keyword evidence="2" id="KW-0808">Transferase</keyword>
<dbReference type="Proteomes" id="UP001596253">
    <property type="component" value="Unassembled WGS sequence"/>
</dbReference>
<accession>A0ABW1R240</accession>
<dbReference type="InterPro" id="IPR028098">
    <property type="entry name" value="Glyco_trans_4-like_N"/>
</dbReference>
<gene>
    <name evidence="2" type="ORF">ACFP3T_01470</name>
</gene>
<name>A0ABW1R240_9LACO</name>
<keyword evidence="3" id="KW-1185">Reference proteome</keyword>
<dbReference type="RefSeq" id="WP_137639205.1">
    <property type="nucleotide sequence ID" value="NZ_BJDK01000004.1"/>
</dbReference>
<proteinExistence type="predicted"/>
<sequence length="354" mass="40254">MKILYVISTLKNTGPVNVLYSLCKRLSKVNNIRVLTLSPETDGNEWKKFSTLPIVVESLNLSRIEFIYKGKENFQRYLESNSFDVLHSHGIRADKLVAGCDSNCLKVSTAHNNPEVDYVSTYGRIIGKSMAKRQFSYWRKMDKIACCSSYIKSQISLRISKECLLTVHNGTGKINCVKDVPEKNQKIELLCLGTLSTRKNTEYVVQNFSKVESKLSRLKLTVVGDGPLYEKLSEKFQSSKIHFTGQVANPEKYIKKAHWMISASLSEGLPMSIIEGLSADCNLILSDIGPHREIASLLDSKLYRLFRIDDEIKLQEIMLAVDAGVIEWCPGSEEYWNVYFSDLVMAEEYQKVYQ</sequence>
<reference evidence="3" key="1">
    <citation type="journal article" date="2019" name="Int. J. Syst. Evol. Microbiol.">
        <title>The Global Catalogue of Microorganisms (GCM) 10K type strain sequencing project: providing services to taxonomists for standard genome sequencing and annotation.</title>
        <authorList>
            <consortium name="The Broad Institute Genomics Platform"/>
            <consortium name="The Broad Institute Genome Sequencing Center for Infectious Disease"/>
            <person name="Wu L."/>
            <person name="Ma J."/>
        </authorList>
    </citation>
    <scope>NUCLEOTIDE SEQUENCE [LARGE SCALE GENOMIC DNA]</scope>
    <source>
        <strain evidence="3">CCM 8932</strain>
    </source>
</reference>
<dbReference type="Pfam" id="PF13439">
    <property type="entry name" value="Glyco_transf_4"/>
    <property type="match status" value="1"/>
</dbReference>
<comment type="caution">
    <text evidence="2">The sequence shown here is derived from an EMBL/GenBank/DDBJ whole genome shotgun (WGS) entry which is preliminary data.</text>
</comment>
<dbReference type="PANTHER" id="PTHR12526">
    <property type="entry name" value="GLYCOSYLTRANSFERASE"/>
    <property type="match status" value="1"/>
</dbReference>
<dbReference type="EC" id="2.4.-.-" evidence="2"/>
<dbReference type="Gene3D" id="3.40.50.2000">
    <property type="entry name" value="Glycogen Phosphorylase B"/>
    <property type="match status" value="2"/>
</dbReference>
<evidence type="ECO:0000313" key="2">
    <source>
        <dbReference type="EMBL" id="MFC6163339.1"/>
    </source>
</evidence>
<keyword evidence="2" id="KW-0328">Glycosyltransferase</keyword>
<feature type="domain" description="Glycosyltransferase subfamily 4-like N-terminal" evidence="1">
    <location>
        <begin position="14"/>
        <end position="170"/>
    </location>
</feature>
<dbReference type="PANTHER" id="PTHR12526:SF630">
    <property type="entry name" value="GLYCOSYLTRANSFERASE"/>
    <property type="match status" value="1"/>
</dbReference>